<dbReference type="SUPFAM" id="SSF52540">
    <property type="entry name" value="P-loop containing nucleoside triphosphate hydrolases"/>
    <property type="match status" value="2"/>
</dbReference>
<evidence type="ECO:0000256" key="3">
    <source>
        <dbReference type="ARBA" id="ARBA00022801"/>
    </source>
</evidence>
<keyword evidence="13" id="KW-1185">Reference proteome</keyword>
<dbReference type="InterPro" id="IPR010285">
    <property type="entry name" value="DNA_helicase_pif1-like_DEAD"/>
</dbReference>
<keyword evidence="4 9" id="KW-0347">Helicase</keyword>
<dbReference type="GO" id="GO:0006310">
    <property type="term" value="P:DNA recombination"/>
    <property type="evidence" value="ECO:0007669"/>
    <property type="project" value="UniProtKB-KW"/>
</dbReference>
<keyword evidence="3 9" id="KW-0378">Hydrolase</keyword>
<dbReference type="InterPro" id="IPR051055">
    <property type="entry name" value="PIF1_helicase"/>
</dbReference>
<dbReference type="RefSeq" id="XP_020549901.1">
    <property type="nucleotide sequence ID" value="XM_020694242.1"/>
</dbReference>
<keyword evidence="2 9" id="KW-0227">DNA damage</keyword>
<keyword evidence="8" id="KW-0413">Isomerase</keyword>
<evidence type="ECO:0000313" key="13">
    <source>
        <dbReference type="Proteomes" id="UP000504604"/>
    </source>
</evidence>
<comment type="cofactor">
    <cofactor evidence="9">
        <name>Mg(2+)</name>
        <dbReference type="ChEBI" id="CHEBI:18420"/>
    </cofactor>
</comment>
<dbReference type="CDD" id="cd18809">
    <property type="entry name" value="SF1_C_RecD"/>
    <property type="match status" value="1"/>
</dbReference>
<dbReference type="GO" id="GO:0006281">
    <property type="term" value="P:DNA repair"/>
    <property type="evidence" value="ECO:0007669"/>
    <property type="project" value="UniProtKB-KW"/>
</dbReference>
<evidence type="ECO:0000259" key="12">
    <source>
        <dbReference type="Pfam" id="PF21530"/>
    </source>
</evidence>
<evidence type="ECO:0000256" key="1">
    <source>
        <dbReference type="ARBA" id="ARBA00022741"/>
    </source>
</evidence>
<dbReference type="Pfam" id="PF21530">
    <property type="entry name" value="Pif1_2B_dom"/>
    <property type="match status" value="1"/>
</dbReference>
<keyword evidence="9" id="KW-0233">DNA recombination</keyword>
<gene>
    <name evidence="14" type="primary">LOC105165584</name>
</gene>
<evidence type="ECO:0000256" key="8">
    <source>
        <dbReference type="ARBA" id="ARBA00023235"/>
    </source>
</evidence>
<protein>
    <recommendedName>
        <fullName evidence="9">ATP-dependent DNA helicase</fullName>
        <ecNumber evidence="9">5.6.2.3</ecNumber>
    </recommendedName>
</protein>
<dbReference type="InterPro" id="IPR049163">
    <property type="entry name" value="Pif1-like_2B_dom"/>
</dbReference>
<proteinExistence type="inferred from homology"/>
<reference evidence="14" key="1">
    <citation type="submission" date="2025-08" db="UniProtKB">
        <authorList>
            <consortium name="RefSeq"/>
        </authorList>
    </citation>
    <scope>IDENTIFICATION</scope>
</reference>
<evidence type="ECO:0000256" key="9">
    <source>
        <dbReference type="RuleBase" id="RU363044"/>
    </source>
</evidence>
<dbReference type="PANTHER" id="PTHR47642">
    <property type="entry name" value="ATP-DEPENDENT DNA HELICASE"/>
    <property type="match status" value="1"/>
</dbReference>
<dbReference type="Gene3D" id="3.40.50.300">
    <property type="entry name" value="P-loop containing nucleotide triphosphate hydrolases"/>
    <property type="match status" value="1"/>
</dbReference>
<dbReference type="GeneID" id="105165584"/>
<evidence type="ECO:0000256" key="2">
    <source>
        <dbReference type="ARBA" id="ARBA00022763"/>
    </source>
</evidence>
<dbReference type="AlphaFoldDB" id="A0A8M8V1C7"/>
<dbReference type="Pfam" id="PF05970">
    <property type="entry name" value="PIF1"/>
    <property type="match status" value="1"/>
</dbReference>
<comment type="catalytic activity">
    <reaction evidence="9">
        <text>ATP + H2O = ADP + phosphate + H(+)</text>
        <dbReference type="Rhea" id="RHEA:13065"/>
        <dbReference type="ChEBI" id="CHEBI:15377"/>
        <dbReference type="ChEBI" id="CHEBI:15378"/>
        <dbReference type="ChEBI" id="CHEBI:30616"/>
        <dbReference type="ChEBI" id="CHEBI:43474"/>
        <dbReference type="ChEBI" id="CHEBI:456216"/>
        <dbReference type="EC" id="5.6.2.3"/>
    </reaction>
</comment>
<feature type="domain" description="DNA helicase Pif1-like 2B" evidence="12">
    <location>
        <begin position="323"/>
        <end position="361"/>
    </location>
</feature>
<dbReference type="Proteomes" id="UP000504604">
    <property type="component" value="Linkage group LG6"/>
</dbReference>
<accession>A0A8M8V1C7</accession>
<evidence type="ECO:0000256" key="10">
    <source>
        <dbReference type="SAM" id="MobiDB-lite"/>
    </source>
</evidence>
<keyword evidence="1 9" id="KW-0547">Nucleotide-binding</keyword>
<dbReference type="OrthoDB" id="272985at2759"/>
<keyword evidence="7 9" id="KW-0234">DNA repair</keyword>
<evidence type="ECO:0000313" key="14">
    <source>
        <dbReference type="RefSeq" id="XP_020549901.1"/>
    </source>
</evidence>
<evidence type="ECO:0000256" key="4">
    <source>
        <dbReference type="ARBA" id="ARBA00022806"/>
    </source>
</evidence>
<dbReference type="EC" id="5.6.2.3" evidence="9"/>
<organism evidence="13 14">
    <name type="scientific">Sesamum indicum</name>
    <name type="common">Oriental sesame</name>
    <name type="synonym">Sesamum orientale</name>
    <dbReference type="NCBI Taxonomy" id="4182"/>
    <lineage>
        <taxon>Eukaryota</taxon>
        <taxon>Viridiplantae</taxon>
        <taxon>Streptophyta</taxon>
        <taxon>Embryophyta</taxon>
        <taxon>Tracheophyta</taxon>
        <taxon>Spermatophyta</taxon>
        <taxon>Magnoliopsida</taxon>
        <taxon>eudicotyledons</taxon>
        <taxon>Gunneridae</taxon>
        <taxon>Pentapetalae</taxon>
        <taxon>asterids</taxon>
        <taxon>lamiids</taxon>
        <taxon>Lamiales</taxon>
        <taxon>Pedaliaceae</taxon>
        <taxon>Sesamum</taxon>
    </lineage>
</organism>
<evidence type="ECO:0000256" key="5">
    <source>
        <dbReference type="ARBA" id="ARBA00022840"/>
    </source>
</evidence>
<comment type="similarity">
    <text evidence="9">Belongs to the helicase family.</text>
</comment>
<feature type="region of interest" description="Disordered" evidence="10">
    <location>
        <begin position="562"/>
        <end position="581"/>
    </location>
</feature>
<evidence type="ECO:0000256" key="7">
    <source>
        <dbReference type="ARBA" id="ARBA00023204"/>
    </source>
</evidence>
<dbReference type="GO" id="GO:0005524">
    <property type="term" value="F:ATP binding"/>
    <property type="evidence" value="ECO:0007669"/>
    <property type="project" value="UniProtKB-KW"/>
</dbReference>
<keyword evidence="6" id="KW-0238">DNA-binding</keyword>
<dbReference type="KEGG" id="sind:105165584"/>
<keyword evidence="5 9" id="KW-0067">ATP-binding</keyword>
<name>A0A8M8V1C7_SESIN</name>
<evidence type="ECO:0000259" key="11">
    <source>
        <dbReference type="Pfam" id="PF05970"/>
    </source>
</evidence>
<dbReference type="PANTHER" id="PTHR47642:SF5">
    <property type="entry name" value="ATP-DEPENDENT DNA HELICASE"/>
    <property type="match status" value="1"/>
</dbReference>
<evidence type="ECO:0000256" key="6">
    <source>
        <dbReference type="ARBA" id="ARBA00023125"/>
    </source>
</evidence>
<feature type="domain" description="DNA helicase Pif1-like DEAD-box helicase" evidence="11">
    <location>
        <begin position="53"/>
        <end position="244"/>
    </location>
</feature>
<sequence length="581" mass="64918">MKLLSFAIAAGRQFSSQAAFEKKNWGKNYFFKNKKKYDGSGTKTPKMPKIKWTDEQKQALDAVCSGKSVFITGSAGTGKTFLLEHVIKKLKRIHGKSKVFVTAPTGVAACALNGQTLHSFAGIGIADGDCGSLVDMVLEDRHAKYRWRKVKALVIDEISMVDTNLFEGLAHVARTLRDEEASGHENKTWGGIQMIVSGDFFQLPPVLKKRKKKGAKIYAFEAECWSATFDLQIELTTVFRQSDSLLVQLLQGIRKGKNDPDDLKLLEGCCSGYEPDPSAVRLFPMLTDVNMVNKEKLESLNEEIYVYKAQDLGEDKWMKQLKKGIAPDELELCIGARVMLIKNINPWRKLVNGATGTVVELCKVSKEQYGMDDMCNHGGVLPLVKFDSGLELVVEPEIWVVMEGDKVVARRKQIPLMLAWALSIHKCQGMTLDKLHTDLSRVFDFGMVYVALSRVRSLGGLYLSGLDPSKIKAHPKVLEFYHSFNGDQHDDEFSISSGSDTDDGEQHPPCVDLLDIGAIAEATTSNMLAHLIRYSEANTLDFMLSKRMSWEEIEVLIPWEGKEKHPGEPELPSFALKNLRH</sequence>
<dbReference type="GO" id="GO:0016787">
    <property type="term" value="F:hydrolase activity"/>
    <property type="evidence" value="ECO:0007669"/>
    <property type="project" value="UniProtKB-KW"/>
</dbReference>
<dbReference type="GO" id="GO:0000723">
    <property type="term" value="P:telomere maintenance"/>
    <property type="evidence" value="ECO:0007669"/>
    <property type="project" value="InterPro"/>
</dbReference>
<dbReference type="GO" id="GO:0043139">
    <property type="term" value="F:5'-3' DNA helicase activity"/>
    <property type="evidence" value="ECO:0007669"/>
    <property type="project" value="UniProtKB-EC"/>
</dbReference>
<dbReference type="InterPro" id="IPR027417">
    <property type="entry name" value="P-loop_NTPase"/>
</dbReference>
<dbReference type="CDD" id="cd18037">
    <property type="entry name" value="DEXSc_Pif1_like"/>
    <property type="match status" value="1"/>
</dbReference>